<dbReference type="Proteomes" id="UP001197028">
    <property type="component" value="Unassembled WGS sequence"/>
</dbReference>
<reference evidence="3 4" key="1">
    <citation type="journal article" date="2021" name="ISME J.">
        <title>Genomic evolution of the class Acidithiobacillia: deep-branching Proteobacteria living in extreme acidic conditions.</title>
        <authorList>
            <person name="Moya-Beltran A."/>
            <person name="Beard S."/>
            <person name="Rojas-Villalobos C."/>
            <person name="Issotta F."/>
            <person name="Gallardo Y."/>
            <person name="Ulloa R."/>
            <person name="Giaveno A."/>
            <person name="Degli Esposti M."/>
            <person name="Johnson D.B."/>
            <person name="Quatrini R."/>
        </authorList>
    </citation>
    <scope>NUCLEOTIDE SEQUENCE [LARGE SCALE GENOMIC DNA]</scope>
    <source>
        <strain evidence="3 4">ATCC 19703</strain>
    </source>
</reference>
<evidence type="ECO:0000313" key="4">
    <source>
        <dbReference type="Proteomes" id="UP001197028"/>
    </source>
</evidence>
<evidence type="ECO:0000313" key="3">
    <source>
        <dbReference type="EMBL" id="MBU2739701.1"/>
    </source>
</evidence>
<dbReference type="SUPFAM" id="SSF53448">
    <property type="entry name" value="Nucleotide-diphospho-sugar transferases"/>
    <property type="match status" value="1"/>
</dbReference>
<keyword evidence="1" id="KW-0808">Transferase</keyword>
<dbReference type="InterPro" id="IPR025282">
    <property type="entry name" value="DUF4214"/>
</dbReference>
<dbReference type="Pfam" id="PF13704">
    <property type="entry name" value="Glyco_tranf_2_4"/>
    <property type="match status" value="1"/>
</dbReference>
<sequence>MKEGKDIKRLLKFEGSSFINEAYLLILNRRPDHEGLSYYMRRLEFGYSKESIIYQLYQSTERNVELKSSIFFVKIYLVNKFLNLPVINIYLKIRKYKYELYSTKIDYKKTIEDISTDYNKMLLEQKEYVKILERKINESNNDNFCDSQIDHSENSEQFKKIILLTMVKNEADIIESFIRHNHIFFDKLIIIDNGSTDGTRDILESLKREGISIEIESDMEAGYSQKEKMIRRYTELTKHEKFDFLVIIDADEFINSNDKDYLRRTLQHKDTKYFFEWANYVPIGIGYNDISDPLRRITRRNAKKSLRKVVIPNFGDESIFVQIWQGNHDFDFSVRHLHFAILEVKLAHFPVRSINQIESKAIIGWLSYLIKNRNAKWSHEGLQWRVIYERIQDGDISEQDLSIIANCYSDVENINFDNKLIDGNLIYDPVMPNYNSIKYWSEPSKALSKAAQFCEKIINKNWELRSDLEVTRKVDSDKQRVESSSVHSSSKDHSIETKEAINRDDDIANKYLVKNLFKNANNIDIIFISEFKHVKFQTLRYRCFNLIDYLSTKGWNCGVIYSGEVGEQWFTDLHPTIAVFIRVEQSTAIKNLISRYRKNGVKIIFDIDDLVFDEIVFLQKITVPGISKIPELLNSEWASPYREEARFYRHVIQLADAVTTTTPYLANEISPLNKNVFVIKNSLSNFQVEIAKTLSLSRQDNYIRVGYFSGSPTHNADFLIAAEPLYSIMRRYRNVKLVVVGFIQLPDFLHALGDDRIEKHPPLDSIGYFEIIGQCDICIAPLEDNVFNQGKSELKVFEASAWGIPTIASATDTLTRCITDGFNGIIANDRHSWEIALDKLVSDPIYRKKIGDMARNTIANDFSFIKSGFAAEKLYSNIITHIN</sequence>
<proteinExistence type="predicted"/>
<accession>A0ABS5ZSP3</accession>
<dbReference type="PANTHER" id="PTHR46401">
    <property type="entry name" value="GLYCOSYLTRANSFERASE WBBK-RELATED"/>
    <property type="match status" value="1"/>
</dbReference>
<protein>
    <submittedName>
        <fullName evidence="3">Glycosyltransferase</fullName>
    </submittedName>
</protein>
<feature type="domain" description="DUF4214" evidence="2">
    <location>
        <begin position="16"/>
        <end position="62"/>
    </location>
</feature>
<dbReference type="RefSeq" id="WP_215864587.1">
    <property type="nucleotide sequence ID" value="NZ_JABELD010000118.1"/>
</dbReference>
<name>A0ABS5ZSP3_9PROT</name>
<evidence type="ECO:0000259" key="2">
    <source>
        <dbReference type="Pfam" id="PF13946"/>
    </source>
</evidence>
<dbReference type="PANTHER" id="PTHR46401:SF2">
    <property type="entry name" value="GLYCOSYLTRANSFERASE WBBK-RELATED"/>
    <property type="match status" value="1"/>
</dbReference>
<dbReference type="InterPro" id="IPR029044">
    <property type="entry name" value="Nucleotide-diphossugar_trans"/>
</dbReference>
<organism evidence="3 4">
    <name type="scientific">Acidithiobacillus concretivorus</name>
    <dbReference type="NCBI Taxonomy" id="3063952"/>
    <lineage>
        <taxon>Bacteria</taxon>
        <taxon>Pseudomonadati</taxon>
        <taxon>Pseudomonadota</taxon>
        <taxon>Acidithiobacillia</taxon>
        <taxon>Acidithiobacillales</taxon>
        <taxon>Acidithiobacillaceae</taxon>
        <taxon>Acidithiobacillus</taxon>
    </lineage>
</organism>
<dbReference type="Pfam" id="PF13946">
    <property type="entry name" value="DUF4214"/>
    <property type="match status" value="1"/>
</dbReference>
<dbReference type="SUPFAM" id="SSF53756">
    <property type="entry name" value="UDP-Glycosyltransferase/glycogen phosphorylase"/>
    <property type="match status" value="1"/>
</dbReference>
<dbReference type="EMBL" id="JABELD010000118">
    <property type="protein sequence ID" value="MBU2739701.1"/>
    <property type="molecule type" value="Genomic_DNA"/>
</dbReference>
<dbReference type="Gene3D" id="3.40.50.2000">
    <property type="entry name" value="Glycogen Phosphorylase B"/>
    <property type="match status" value="1"/>
</dbReference>
<gene>
    <name evidence="3" type="ORF">HJG40_13130</name>
</gene>
<comment type="caution">
    <text evidence="3">The sequence shown here is derived from an EMBL/GenBank/DDBJ whole genome shotgun (WGS) entry which is preliminary data.</text>
</comment>
<keyword evidence="4" id="KW-1185">Reference proteome</keyword>
<dbReference type="Gene3D" id="3.90.550.10">
    <property type="entry name" value="Spore Coat Polysaccharide Biosynthesis Protein SpsA, Chain A"/>
    <property type="match status" value="1"/>
</dbReference>
<evidence type="ECO:0000256" key="1">
    <source>
        <dbReference type="ARBA" id="ARBA00022679"/>
    </source>
</evidence>
<dbReference type="Pfam" id="PF13692">
    <property type="entry name" value="Glyco_trans_1_4"/>
    <property type="match status" value="1"/>
</dbReference>